<comment type="caution">
    <text evidence="5">The sequence shown here is derived from an EMBL/GenBank/DDBJ whole genome shotgun (WGS) entry which is preliminary data.</text>
</comment>
<dbReference type="SUPFAM" id="SSF47473">
    <property type="entry name" value="EF-hand"/>
    <property type="match status" value="1"/>
</dbReference>
<dbReference type="InterPro" id="IPR018247">
    <property type="entry name" value="EF_Hand_1_Ca_BS"/>
</dbReference>
<gene>
    <name evidence="5" type="ORF">PHJA_000027000</name>
</gene>
<dbReference type="OrthoDB" id="26525at2759"/>
<keyword evidence="1" id="KW-0479">Metal-binding</keyword>
<evidence type="ECO:0000313" key="6">
    <source>
        <dbReference type="Proteomes" id="UP000653305"/>
    </source>
</evidence>
<dbReference type="PROSITE" id="PS00018">
    <property type="entry name" value="EF_HAND_1"/>
    <property type="match status" value="3"/>
</dbReference>
<protein>
    <submittedName>
        <fullName evidence="5">Probable calcium-binding protein cml16</fullName>
    </submittedName>
</protein>
<dbReference type="InterPro" id="IPR039647">
    <property type="entry name" value="EF_hand_pair_protein_CML-like"/>
</dbReference>
<proteinExistence type="predicted"/>
<name>A0A830B3R4_9LAMI</name>
<feature type="domain" description="EF-hand" evidence="4">
    <location>
        <begin position="15"/>
        <end position="50"/>
    </location>
</feature>
<dbReference type="InterPro" id="IPR011992">
    <property type="entry name" value="EF-hand-dom_pair"/>
</dbReference>
<evidence type="ECO:0000256" key="3">
    <source>
        <dbReference type="ARBA" id="ARBA00022837"/>
    </source>
</evidence>
<dbReference type="Proteomes" id="UP000653305">
    <property type="component" value="Unassembled WGS sequence"/>
</dbReference>
<dbReference type="SMART" id="SM00054">
    <property type="entry name" value="EFh"/>
    <property type="match status" value="4"/>
</dbReference>
<keyword evidence="6" id="KW-1185">Reference proteome</keyword>
<evidence type="ECO:0000259" key="4">
    <source>
        <dbReference type="PROSITE" id="PS50222"/>
    </source>
</evidence>
<dbReference type="Gene3D" id="1.10.238.10">
    <property type="entry name" value="EF-hand"/>
    <property type="match status" value="2"/>
</dbReference>
<evidence type="ECO:0000256" key="1">
    <source>
        <dbReference type="ARBA" id="ARBA00022723"/>
    </source>
</evidence>
<reference evidence="5" key="1">
    <citation type="submission" date="2020-07" db="EMBL/GenBank/DDBJ databases">
        <title>Ethylene signaling mediates host invasion by parasitic plants.</title>
        <authorList>
            <person name="Yoshida S."/>
        </authorList>
    </citation>
    <scope>NUCLEOTIDE SEQUENCE</scope>
    <source>
        <strain evidence="5">Okayama</strain>
    </source>
</reference>
<dbReference type="AlphaFoldDB" id="A0A830B3R4"/>
<evidence type="ECO:0000313" key="5">
    <source>
        <dbReference type="EMBL" id="GFP78835.1"/>
    </source>
</evidence>
<feature type="domain" description="EF-hand" evidence="4">
    <location>
        <begin position="86"/>
        <end position="121"/>
    </location>
</feature>
<dbReference type="PROSITE" id="PS50222">
    <property type="entry name" value="EF_HAND_2"/>
    <property type="match status" value="4"/>
</dbReference>
<feature type="domain" description="EF-hand" evidence="4">
    <location>
        <begin position="122"/>
        <end position="155"/>
    </location>
</feature>
<dbReference type="InterPro" id="IPR002048">
    <property type="entry name" value="EF_hand_dom"/>
</dbReference>
<feature type="domain" description="EF-hand" evidence="4">
    <location>
        <begin position="51"/>
        <end position="85"/>
    </location>
</feature>
<sequence length="155" mass="16898">MEKNPNPAATPPPSTQEDEVEKVFNKFDIDGDGKISPAELGAVFNGLGSETSAEEVERMMSELDRNGDGYVDLTEFKSFHYRGGDGDDRELKEAFDLYDKDKNGKISAAELNSVLLSLGESCSVKDCGRMIGSFDVDGDGCINFEEFKKMMTGAS</sequence>
<organism evidence="5 6">
    <name type="scientific">Phtheirospermum japonicum</name>
    <dbReference type="NCBI Taxonomy" id="374723"/>
    <lineage>
        <taxon>Eukaryota</taxon>
        <taxon>Viridiplantae</taxon>
        <taxon>Streptophyta</taxon>
        <taxon>Embryophyta</taxon>
        <taxon>Tracheophyta</taxon>
        <taxon>Spermatophyta</taxon>
        <taxon>Magnoliopsida</taxon>
        <taxon>eudicotyledons</taxon>
        <taxon>Gunneridae</taxon>
        <taxon>Pentapetalae</taxon>
        <taxon>asterids</taxon>
        <taxon>lamiids</taxon>
        <taxon>Lamiales</taxon>
        <taxon>Orobanchaceae</taxon>
        <taxon>Orobanchaceae incertae sedis</taxon>
        <taxon>Phtheirospermum</taxon>
    </lineage>
</organism>
<dbReference type="CDD" id="cd00051">
    <property type="entry name" value="EFh"/>
    <property type="match status" value="2"/>
</dbReference>
<accession>A0A830B3R4</accession>
<evidence type="ECO:0000256" key="2">
    <source>
        <dbReference type="ARBA" id="ARBA00022737"/>
    </source>
</evidence>
<keyword evidence="3" id="KW-0106">Calcium</keyword>
<dbReference type="FunFam" id="1.10.238.10:FF:000001">
    <property type="entry name" value="Calmodulin 1"/>
    <property type="match status" value="1"/>
</dbReference>
<keyword evidence="2" id="KW-0677">Repeat</keyword>
<dbReference type="PANTHER" id="PTHR10891">
    <property type="entry name" value="EF-HAND CALCIUM-BINDING DOMAIN CONTAINING PROTEIN"/>
    <property type="match status" value="1"/>
</dbReference>
<dbReference type="EMBL" id="BMAC01000002">
    <property type="protein sequence ID" value="GFP78835.1"/>
    <property type="molecule type" value="Genomic_DNA"/>
</dbReference>
<dbReference type="Pfam" id="PF13499">
    <property type="entry name" value="EF-hand_7"/>
    <property type="match status" value="2"/>
</dbReference>
<dbReference type="GO" id="GO:0005509">
    <property type="term" value="F:calcium ion binding"/>
    <property type="evidence" value="ECO:0007669"/>
    <property type="project" value="InterPro"/>
</dbReference>